<dbReference type="EMBL" id="PDNU01000021">
    <property type="protein sequence ID" value="PHK94737.1"/>
    <property type="molecule type" value="Genomic_DNA"/>
</dbReference>
<name>A0A2C7ADL3_9PROT</name>
<feature type="transmembrane region" description="Helical" evidence="1">
    <location>
        <begin position="171"/>
        <end position="190"/>
    </location>
</feature>
<dbReference type="InterPro" id="IPR000620">
    <property type="entry name" value="EamA_dom"/>
</dbReference>
<dbReference type="PROSITE" id="PS51257">
    <property type="entry name" value="PROKAR_LIPOPROTEIN"/>
    <property type="match status" value="1"/>
</dbReference>
<evidence type="ECO:0000313" key="3">
    <source>
        <dbReference type="EMBL" id="PHK94737.1"/>
    </source>
</evidence>
<feature type="transmembrane region" description="Helical" evidence="1">
    <location>
        <begin position="89"/>
        <end position="108"/>
    </location>
</feature>
<dbReference type="PANTHER" id="PTHR22911:SF103">
    <property type="entry name" value="BLR2811 PROTEIN"/>
    <property type="match status" value="1"/>
</dbReference>
<dbReference type="GO" id="GO:0016020">
    <property type="term" value="C:membrane"/>
    <property type="evidence" value="ECO:0007669"/>
    <property type="project" value="InterPro"/>
</dbReference>
<feature type="transmembrane region" description="Helical" evidence="1">
    <location>
        <begin position="35"/>
        <end position="54"/>
    </location>
</feature>
<feature type="transmembrane region" description="Helical" evidence="1">
    <location>
        <begin position="202"/>
        <end position="223"/>
    </location>
</feature>
<feature type="transmembrane region" description="Helical" evidence="1">
    <location>
        <begin position="142"/>
        <end position="159"/>
    </location>
</feature>
<dbReference type="OrthoDB" id="9812899at2"/>
<sequence>MRGIGFIALGYVIVSCADAAVKWALPQVGPAAAMIWRGVFGAIAIALLARGAPLRPVNRRLIGGRSLLHCAVTLIFYIAWARAMPLADTYAVAAVAPLLMTLLAIPLLGETVGWRRWTSTGVGFLGVLVMLQPGGALWRWEAAMLLAGMGFLALTRIWTRLLTRTDSPATIAFWLLLTHIPVGLALLPFFPPPALLPDTRTVLALVFLGLANGAAHFLFARAFALAPVSVLAPFEYTTLVWGLLLGLAVWGEFPAAATLAGACIVIAAGLYNLHRERVRAREARRVARLDAAGAAARMEAAR</sequence>
<feature type="transmembrane region" description="Helical" evidence="1">
    <location>
        <begin position="230"/>
        <end position="250"/>
    </location>
</feature>
<evidence type="ECO:0000259" key="2">
    <source>
        <dbReference type="Pfam" id="PF00892"/>
    </source>
</evidence>
<organism evidence="3 4">
    <name type="scientific">Teichococcus rhizosphaerae</name>
    <dbReference type="NCBI Taxonomy" id="1335062"/>
    <lineage>
        <taxon>Bacteria</taxon>
        <taxon>Pseudomonadati</taxon>
        <taxon>Pseudomonadota</taxon>
        <taxon>Alphaproteobacteria</taxon>
        <taxon>Acetobacterales</taxon>
        <taxon>Roseomonadaceae</taxon>
        <taxon>Roseomonas</taxon>
    </lineage>
</organism>
<dbReference type="Proteomes" id="UP000223527">
    <property type="component" value="Unassembled WGS sequence"/>
</dbReference>
<feature type="domain" description="EamA" evidence="2">
    <location>
        <begin position="2"/>
        <end position="131"/>
    </location>
</feature>
<dbReference type="Pfam" id="PF00892">
    <property type="entry name" value="EamA"/>
    <property type="match status" value="2"/>
</dbReference>
<feature type="transmembrane region" description="Helical" evidence="1">
    <location>
        <begin position="256"/>
        <end position="274"/>
    </location>
</feature>
<feature type="transmembrane region" description="Helical" evidence="1">
    <location>
        <begin position="117"/>
        <end position="136"/>
    </location>
</feature>
<keyword evidence="1" id="KW-1133">Transmembrane helix</keyword>
<comment type="caution">
    <text evidence="3">The sequence shown here is derived from an EMBL/GenBank/DDBJ whole genome shotgun (WGS) entry which is preliminary data.</text>
</comment>
<evidence type="ECO:0000313" key="4">
    <source>
        <dbReference type="Proteomes" id="UP000223527"/>
    </source>
</evidence>
<gene>
    <name evidence="3" type="ORF">CR162_12425</name>
</gene>
<protein>
    <submittedName>
        <fullName evidence="3">EamA family transporter</fullName>
    </submittedName>
</protein>
<reference evidence="3 4" key="1">
    <citation type="submission" date="2017-10" db="EMBL/GenBank/DDBJ databases">
        <authorList>
            <person name="Banno H."/>
            <person name="Chua N.-H."/>
        </authorList>
    </citation>
    <scope>NUCLEOTIDE SEQUENCE [LARGE SCALE GENOMIC DNA]</scope>
    <source>
        <strain evidence="3 4">YW11</strain>
    </source>
</reference>
<dbReference type="AlphaFoldDB" id="A0A2C7ADL3"/>
<dbReference type="SUPFAM" id="SSF103481">
    <property type="entry name" value="Multidrug resistance efflux transporter EmrE"/>
    <property type="match status" value="2"/>
</dbReference>
<feature type="transmembrane region" description="Helical" evidence="1">
    <location>
        <begin position="66"/>
        <end position="83"/>
    </location>
</feature>
<accession>A0A2C7ADL3</accession>
<keyword evidence="1" id="KW-0472">Membrane</keyword>
<evidence type="ECO:0000256" key="1">
    <source>
        <dbReference type="SAM" id="Phobius"/>
    </source>
</evidence>
<dbReference type="InterPro" id="IPR037185">
    <property type="entry name" value="EmrE-like"/>
</dbReference>
<dbReference type="PANTHER" id="PTHR22911">
    <property type="entry name" value="ACYL-MALONYL CONDENSING ENZYME-RELATED"/>
    <property type="match status" value="1"/>
</dbReference>
<keyword evidence="4" id="KW-1185">Reference proteome</keyword>
<feature type="domain" description="EamA" evidence="2">
    <location>
        <begin position="141"/>
        <end position="268"/>
    </location>
</feature>
<keyword evidence="1" id="KW-0812">Transmembrane</keyword>
<proteinExistence type="predicted"/>